<evidence type="ECO:0000256" key="1">
    <source>
        <dbReference type="ARBA" id="ARBA00008668"/>
    </source>
</evidence>
<reference evidence="3 4" key="1">
    <citation type="submission" date="2019-11" db="EMBL/GenBank/DDBJ databases">
        <authorList>
            <person name="Jiao W.-B."/>
            <person name="Schneeberger K."/>
        </authorList>
    </citation>
    <scope>NUCLEOTIDE SEQUENCE [LARGE SCALE GENOMIC DNA]</scope>
    <source>
        <strain evidence="4">cv. An-1</strain>
    </source>
</reference>
<dbReference type="InterPro" id="IPR036514">
    <property type="entry name" value="SGNH_hydro_sf"/>
</dbReference>
<feature type="compositionally biased region" description="Polar residues" evidence="2">
    <location>
        <begin position="55"/>
        <end position="82"/>
    </location>
</feature>
<organism evidence="3 4">
    <name type="scientific">Arabidopsis thaliana</name>
    <name type="common">Mouse-ear cress</name>
    <dbReference type="NCBI Taxonomy" id="3702"/>
    <lineage>
        <taxon>Eukaryota</taxon>
        <taxon>Viridiplantae</taxon>
        <taxon>Streptophyta</taxon>
        <taxon>Embryophyta</taxon>
        <taxon>Tracheophyta</taxon>
        <taxon>Spermatophyta</taxon>
        <taxon>Magnoliopsida</taxon>
        <taxon>eudicotyledons</taxon>
        <taxon>Gunneridae</taxon>
        <taxon>Pentapetalae</taxon>
        <taxon>rosids</taxon>
        <taxon>malvids</taxon>
        <taxon>Brassicales</taxon>
        <taxon>Brassicaceae</taxon>
        <taxon>Camelineae</taxon>
        <taxon>Arabidopsis</taxon>
    </lineage>
</organism>
<dbReference type="Proteomes" id="UP000426265">
    <property type="component" value="Unassembled WGS sequence"/>
</dbReference>
<dbReference type="ExpressionAtlas" id="A0A654EFD9">
    <property type="expression patterns" value="baseline and differential"/>
</dbReference>
<protein>
    <recommendedName>
        <fullName evidence="5">GDSL esterase/lipase</fullName>
    </recommendedName>
</protein>
<feature type="region of interest" description="Disordered" evidence="2">
    <location>
        <begin position="626"/>
        <end position="673"/>
    </location>
</feature>
<proteinExistence type="inferred from homology"/>
<feature type="compositionally biased region" description="Acidic residues" evidence="2">
    <location>
        <begin position="653"/>
        <end position="671"/>
    </location>
</feature>
<dbReference type="EMBL" id="CACRSJ010000104">
    <property type="protein sequence ID" value="VYS47438.1"/>
    <property type="molecule type" value="Genomic_DNA"/>
</dbReference>
<dbReference type="Gene3D" id="3.40.50.1110">
    <property type="entry name" value="SGNH hydrolase"/>
    <property type="match status" value="2"/>
</dbReference>
<feature type="region of interest" description="Disordered" evidence="2">
    <location>
        <begin position="55"/>
        <end position="89"/>
    </location>
</feature>
<dbReference type="PANTHER" id="PTHR22835:SF683">
    <property type="entry name" value="OS05G0506800 PROTEIN"/>
    <property type="match status" value="1"/>
</dbReference>
<gene>
    <name evidence="3" type="ORF">AN1_LOCUS2930</name>
</gene>
<dbReference type="PANTHER" id="PTHR22835">
    <property type="entry name" value="ZINC FINGER FYVE DOMAIN CONTAINING PROTEIN"/>
    <property type="match status" value="1"/>
</dbReference>
<name>A0A654EFD9_ARATH</name>
<accession>A0A654EFD9</accession>
<evidence type="ECO:0000256" key="2">
    <source>
        <dbReference type="SAM" id="MobiDB-lite"/>
    </source>
</evidence>
<sequence>MDLVDDMLPFTPSWFPPSPEPFPSIMELLQDPMTAEIENFDGIFSSPAISEAIPSTSTQPSVFPCPESSTIPQISPDMQQQEPLDDSHGYLQQSDQQDLLNPNMLNCYQEPDVSTIQQQQQLSLPGPLEQSDLQRLLNPNMMYSEPDFSTSQQQQLLCNSAGYLQESDHQGLLNPNMLNSFYEPDVSAMLQQPPPLYDSHGYLQQSDQQDLMNQNMMNSFQGANVSTTQQQQLLCNSHGHVQGNLSNIQSDQQYLSNQNATDLFQEPNNSTMIDIGQQIEEGNNGYAHQPLIDPFELPNHHQEQFPSVPISQNYPSYPVYQHGPVGSHFNMYGQQPPPLVLTNREEEHLPPWNVTDLASTYHLQNQISTIPPQSQMTSSSTRTYPLQNQISMIPPQSQMPSSSTRTYPLENQISVIPHQPQTRSRSTRTYLRQNRTSTNAPQPQIPSSSTRNGNVQELVSQPLPSFRCPQVDTSTQIRPCTNSFTTPIQSSNLGRRQRSYQNHFDHGESSSASQRKRMILPKMNVDSTVANPVEPRRISFSSSLLRRAISFTAYATEVSESFQRYKSIISFGDSISDTGNFLHLSDPNHLPRTAFLPYGETPTGRYSDGRLIIDFIAVLIPPSKPNVATPHSRYSSVAEVDDEEPMQSQGMEENPEEEEKEGEEEESEWNADPDKRLRISHSYAISYSVVRGSSLWEQIIGLEATAISEANSPVKLELKSPAKSELKSLAAKSEKITFENGINFAVAGATAVEPELLQEKGITANYMTNVSLIVQLSIFKKILPNLCGFPSGFMERPLAACCGIGGLYNFTVDKPCRSRGVKHYRDPSEYVTWDGFHLTEAAKPPTDGLLRACLMDHLRLLLWPLQHFPF</sequence>
<evidence type="ECO:0000313" key="4">
    <source>
        <dbReference type="Proteomes" id="UP000426265"/>
    </source>
</evidence>
<feature type="region of interest" description="Disordered" evidence="2">
    <location>
        <begin position="433"/>
        <end position="453"/>
    </location>
</feature>
<evidence type="ECO:0008006" key="5">
    <source>
        <dbReference type="Google" id="ProtNLM"/>
    </source>
</evidence>
<evidence type="ECO:0000313" key="3">
    <source>
        <dbReference type="EMBL" id="VYS47438.1"/>
    </source>
</evidence>
<dbReference type="AlphaFoldDB" id="A0A654EFD9"/>
<comment type="similarity">
    <text evidence="1">Belongs to the 'GDSL' lipolytic enzyme family.</text>
</comment>